<feature type="region of interest" description="Disordered" evidence="3">
    <location>
        <begin position="59"/>
        <end position="79"/>
    </location>
</feature>
<comment type="similarity">
    <text evidence="1">Belongs to the TCP10 family.</text>
</comment>
<feature type="region of interest" description="Disordered" evidence="3">
    <location>
        <begin position="151"/>
        <end position="224"/>
    </location>
</feature>
<gene>
    <name evidence="5" type="ORF">KIPB_000606</name>
</gene>
<protein>
    <submittedName>
        <fullName evidence="5">T-complex protein 10 family</fullName>
    </submittedName>
</protein>
<evidence type="ECO:0000256" key="3">
    <source>
        <dbReference type="SAM" id="MobiDB-lite"/>
    </source>
</evidence>
<organism evidence="5 6">
    <name type="scientific">Kipferlia bialata</name>
    <dbReference type="NCBI Taxonomy" id="797122"/>
    <lineage>
        <taxon>Eukaryota</taxon>
        <taxon>Metamonada</taxon>
        <taxon>Carpediemonas-like organisms</taxon>
        <taxon>Kipferlia</taxon>
    </lineage>
</organism>
<dbReference type="OrthoDB" id="10252174at2759"/>
<dbReference type="InterPro" id="IPR047002">
    <property type="entry name" value="Tcp10_C_sf"/>
</dbReference>
<dbReference type="Pfam" id="PF07202">
    <property type="entry name" value="Tcp10_C"/>
    <property type="match status" value="1"/>
</dbReference>
<comment type="caution">
    <text evidence="5">The sequence shown here is derived from an EMBL/GenBank/DDBJ whole genome shotgun (WGS) entry which is preliminary data.</text>
</comment>
<dbReference type="Gene3D" id="2.60.450.20">
    <property type="match status" value="1"/>
</dbReference>
<keyword evidence="2" id="KW-0175">Coiled coil</keyword>
<reference evidence="5 6" key="1">
    <citation type="journal article" date="2018" name="PLoS ONE">
        <title>The draft genome of Kipferlia bialata reveals reductive genome evolution in fornicate parasites.</title>
        <authorList>
            <person name="Tanifuji G."/>
            <person name="Takabayashi S."/>
            <person name="Kume K."/>
            <person name="Takagi M."/>
            <person name="Nakayama T."/>
            <person name="Kamikawa R."/>
            <person name="Inagaki Y."/>
            <person name="Hashimoto T."/>
        </authorList>
    </citation>
    <scope>NUCLEOTIDE SEQUENCE [LARGE SCALE GENOMIC DNA]</scope>
    <source>
        <strain evidence="5">NY0173</strain>
    </source>
</reference>
<keyword evidence="6" id="KW-1185">Reference proteome</keyword>
<evidence type="ECO:0000313" key="5">
    <source>
        <dbReference type="EMBL" id="GIQ79900.1"/>
    </source>
</evidence>
<dbReference type="AlphaFoldDB" id="A0A9K3CPC8"/>
<evidence type="ECO:0000256" key="2">
    <source>
        <dbReference type="SAM" id="Coils"/>
    </source>
</evidence>
<evidence type="ECO:0000313" key="6">
    <source>
        <dbReference type="Proteomes" id="UP000265618"/>
    </source>
</evidence>
<dbReference type="EMBL" id="BDIP01000073">
    <property type="protein sequence ID" value="GIQ79900.1"/>
    <property type="molecule type" value="Genomic_DNA"/>
</dbReference>
<sequence>MYTFVRSSHLSGCSRHWEQQALQWAKFEREMEVGRQQLEKEREGIRRQRQQEALKLRRERAALDEGRRQSEALRHSEKKGREMLDAVKAELEATKAAAKQKEQGHRLENETLKRRIDEQSRELREAKEALQRQDKLLLAVQRSRQVSAEVAAAKAQERERETEADMAREREREAQRLEAERERQVQLEREAQQELQRQREEEEQREIEREREREEKRAEEKEEEALEPFATFQALLDTFQEEDAQYVEDAVRTNTLSLLGRTDQRLSSGARRITFNNGTTKLILPVSGIANIRFANGDAKRVYPDGRTVYYYADVGTLVTTIENRGLRLYRFPSGQVEKHRRDGSKEIFYSDGTTKYIDPEGRERAVFPDGSVQEVTQ</sequence>
<name>A0A9K3CPC8_9EUKA</name>
<dbReference type="Proteomes" id="UP000265618">
    <property type="component" value="Unassembled WGS sequence"/>
</dbReference>
<accession>A0A9K3CPC8</accession>
<dbReference type="InterPro" id="IPR026581">
    <property type="entry name" value="TCP10L/CENPJ"/>
</dbReference>
<feature type="coiled-coil region" evidence="2">
    <location>
        <begin position="28"/>
        <end position="55"/>
    </location>
</feature>
<proteinExistence type="inferred from homology"/>
<dbReference type="PANTHER" id="PTHR10331">
    <property type="entry name" value="T COMPLEX PROTEIN 10"/>
    <property type="match status" value="1"/>
</dbReference>
<feature type="compositionally biased region" description="Basic and acidic residues" evidence="3">
    <location>
        <begin position="155"/>
        <end position="220"/>
    </location>
</feature>
<evidence type="ECO:0000256" key="1">
    <source>
        <dbReference type="ARBA" id="ARBA00005627"/>
    </source>
</evidence>
<feature type="domain" description="Centromere protein J C-terminal" evidence="4">
    <location>
        <begin position="331"/>
        <end position="356"/>
    </location>
</feature>
<evidence type="ECO:0000259" key="4">
    <source>
        <dbReference type="Pfam" id="PF07202"/>
    </source>
</evidence>
<dbReference type="PANTHER" id="PTHR10331:SF6">
    <property type="entry name" value="SPINDLE ASSEMBLY ABNORMAL 4"/>
    <property type="match status" value="1"/>
</dbReference>
<dbReference type="InterPro" id="IPR009852">
    <property type="entry name" value="CENPJ_C_dom"/>
</dbReference>